<dbReference type="Pfam" id="PF00431">
    <property type="entry name" value="CUB"/>
    <property type="match status" value="1"/>
</dbReference>
<dbReference type="InterPro" id="IPR036179">
    <property type="entry name" value="Ig-like_dom_sf"/>
</dbReference>
<dbReference type="InterPro" id="IPR013783">
    <property type="entry name" value="Ig-like_fold"/>
</dbReference>
<evidence type="ECO:0000313" key="5">
    <source>
        <dbReference type="EMBL" id="PFX25323.1"/>
    </source>
</evidence>
<dbReference type="PROSITE" id="PS50835">
    <property type="entry name" value="IG_LIKE"/>
    <property type="match status" value="1"/>
</dbReference>
<evidence type="ECO:0000313" key="6">
    <source>
        <dbReference type="Proteomes" id="UP000225706"/>
    </source>
</evidence>
<dbReference type="InterPro" id="IPR035914">
    <property type="entry name" value="Sperma_CUB_dom_sf"/>
</dbReference>
<feature type="domain" description="Ig-like" evidence="4">
    <location>
        <begin position="175"/>
        <end position="231"/>
    </location>
</feature>
<comment type="caution">
    <text evidence="5">The sequence shown here is derived from an EMBL/GenBank/DDBJ whole genome shotgun (WGS) entry which is preliminary data.</text>
</comment>
<reference evidence="6" key="1">
    <citation type="journal article" date="2017" name="bioRxiv">
        <title>Comparative analysis of the genomes of Stylophora pistillata and Acropora digitifera provides evidence for extensive differences between species of corals.</title>
        <authorList>
            <person name="Voolstra C.R."/>
            <person name="Li Y."/>
            <person name="Liew Y.J."/>
            <person name="Baumgarten S."/>
            <person name="Zoccola D."/>
            <person name="Flot J.-F."/>
            <person name="Tambutte S."/>
            <person name="Allemand D."/>
            <person name="Aranda M."/>
        </authorList>
    </citation>
    <scope>NUCLEOTIDE SEQUENCE [LARGE SCALE GENOMIC DNA]</scope>
</reference>
<evidence type="ECO:0000256" key="2">
    <source>
        <dbReference type="PROSITE-ProRule" id="PRU00059"/>
    </source>
</evidence>
<keyword evidence="6" id="KW-1185">Reference proteome</keyword>
<dbReference type="PROSITE" id="PS01180">
    <property type="entry name" value="CUB"/>
    <property type="match status" value="1"/>
</dbReference>
<dbReference type="CDD" id="cd00096">
    <property type="entry name" value="Ig"/>
    <property type="match status" value="1"/>
</dbReference>
<gene>
    <name evidence="5" type="ORF">AWC38_SpisGene10006</name>
</gene>
<keyword evidence="1" id="KW-1015">Disulfide bond</keyword>
<dbReference type="Gene3D" id="2.60.120.290">
    <property type="entry name" value="Spermadhesin, CUB domain"/>
    <property type="match status" value="1"/>
</dbReference>
<dbReference type="SUPFAM" id="SSF48726">
    <property type="entry name" value="Immunoglobulin"/>
    <property type="match status" value="1"/>
</dbReference>
<protein>
    <recommendedName>
        <fullName evidence="7">Ig-like domain-containing protein</fullName>
    </recommendedName>
</protein>
<accession>A0A2B4S8H4</accession>
<dbReference type="Gene3D" id="2.60.40.10">
    <property type="entry name" value="Immunoglobulins"/>
    <property type="match status" value="1"/>
</dbReference>
<dbReference type="Proteomes" id="UP000225706">
    <property type="component" value="Unassembled WGS sequence"/>
</dbReference>
<evidence type="ECO:0000259" key="4">
    <source>
        <dbReference type="PROSITE" id="PS50835"/>
    </source>
</evidence>
<dbReference type="CDD" id="cd00041">
    <property type="entry name" value="CUB"/>
    <property type="match status" value="1"/>
</dbReference>
<name>A0A2B4S8H4_STYPI</name>
<proteinExistence type="predicted"/>
<dbReference type="SUPFAM" id="SSF49854">
    <property type="entry name" value="Spermadhesin, CUB domain"/>
    <property type="match status" value="1"/>
</dbReference>
<dbReference type="OrthoDB" id="676979at2759"/>
<dbReference type="InterPro" id="IPR007110">
    <property type="entry name" value="Ig-like_dom"/>
</dbReference>
<evidence type="ECO:0000259" key="3">
    <source>
        <dbReference type="PROSITE" id="PS01180"/>
    </source>
</evidence>
<evidence type="ECO:0000256" key="1">
    <source>
        <dbReference type="ARBA" id="ARBA00023157"/>
    </source>
</evidence>
<dbReference type="InterPro" id="IPR000859">
    <property type="entry name" value="CUB_dom"/>
</dbReference>
<dbReference type="EMBL" id="LSMT01000153">
    <property type="protein sequence ID" value="PFX25323.1"/>
    <property type="molecule type" value="Genomic_DNA"/>
</dbReference>
<organism evidence="5 6">
    <name type="scientific">Stylophora pistillata</name>
    <name type="common">Smooth cauliflower coral</name>
    <dbReference type="NCBI Taxonomy" id="50429"/>
    <lineage>
        <taxon>Eukaryota</taxon>
        <taxon>Metazoa</taxon>
        <taxon>Cnidaria</taxon>
        <taxon>Anthozoa</taxon>
        <taxon>Hexacorallia</taxon>
        <taxon>Scleractinia</taxon>
        <taxon>Astrocoeniina</taxon>
        <taxon>Pocilloporidae</taxon>
        <taxon>Stylophora</taxon>
    </lineage>
</organism>
<comment type="caution">
    <text evidence="2">Lacks conserved residue(s) required for the propagation of feature annotation.</text>
</comment>
<evidence type="ECO:0008006" key="7">
    <source>
        <dbReference type="Google" id="ProtNLM"/>
    </source>
</evidence>
<dbReference type="AlphaFoldDB" id="A0A2B4S8H4"/>
<feature type="domain" description="CUB" evidence="3">
    <location>
        <begin position="23"/>
        <end position="157"/>
    </location>
</feature>
<sequence length="321" mass="36393">MMKLKRYDTRKHVYQEHVDLSFCFGLNALLSVSEQEQSNDILRSATITEVYSREDIQDFDTTQLLRVPKGHYVEISFNLWIPYDLPGAPCADEEYLEIRDGSDRFGNLLGVFCGREIYVTLRSSGRNMWLRFSPHCRYLLSSAYFEGKALKATVATYLGRVMKTQFVLLNHVSPLWCPALGGPAPRIVWRRNGVVVQNSTSVRLQINVTEEERNTKYSCGVDDYLKRKIISLVVEKCPQPCQCKVLEGNMRGLVSANCEGKQLKSIPKKISRATANLELVGVDAPTAPSAGPVPTCQYIDPEDQVKRSFMFDPVPANELWR</sequence>